<dbReference type="EMBL" id="NESP01000001">
    <property type="protein sequence ID" value="PUE59283.1"/>
    <property type="molecule type" value="Genomic_DNA"/>
</dbReference>
<name>A0A315END2_9BURK</name>
<keyword evidence="3" id="KW-1185">Reference proteome</keyword>
<sequence length="686" mass="69386">MWCGVEDKTTQVGSDVKGATVEISAGKDLTTVASTIEGSDVSLSAQGKIDYLAALNVDKKEVQSKSSSSWFGIDIRFFSLLQTAKSETNDSSIQTRAAATQLQSEGDILSQSGGDTKLQGTQVKAQNFTVNAGVGAKADPNAKILIEGVKETLQTSHTQKSESLVWQSMSGNGSTTETAVLANIQAKTKFSAPGGIDVQLPPGEPLKEQIKTLSQQPGMEWLSDLSQRKDVNWQEIKLAKDSWSYDQQGLTPAGAAILAIAIAAYTGGMGAGVVGTTGAAAGGASVTTLGGVTLATTTAAGVTTVTAYGAAVNAGFAALASSAGVSFVNNGGDIGKTLKDMGSSQNVKGVLTAMATAGVLAELGSTPTATGQTGANAQVVSTTQAVDKFTANLMQNVTNNLASAVVSSAINGTPLNEDTLSTALSSALITAGMAQTANSIGAAATGTNPTLNAYTQALAHALAGCVGGAATTGNSGGCSAGAVGAVVGELSAGYAKSTGATDANALAFAKSMSAVAGALVGGPDSAAAVNVASQMGANAAENNCIIHKCYLLTPKPDSGLELSGKVGNGYYGREETLTALESIGTAWKDSGATKNIVVTEISQEIGPTPGHKTHDEGASVDIRPIRASGTGGLSYKDPNYDQPATQNLVNIIKQQYPDAIIYFNDPNIVGVKPWPGHNDHLHVGFK</sequence>
<gene>
    <name evidence="2" type="ORF">B9Z44_06665</name>
</gene>
<evidence type="ECO:0000313" key="3">
    <source>
        <dbReference type="Proteomes" id="UP000251341"/>
    </source>
</evidence>
<reference evidence="2 3" key="1">
    <citation type="submission" date="2017-04" db="EMBL/GenBank/DDBJ databases">
        <title>Unexpected and diverse lifestyles within the genus Limnohabitans.</title>
        <authorList>
            <person name="Kasalicky V."/>
            <person name="Mehrshad M."/>
            <person name="Andrei S.-A."/>
            <person name="Salcher M."/>
            <person name="Kratochvilova H."/>
            <person name="Simek K."/>
            <person name="Ghai R."/>
        </authorList>
    </citation>
    <scope>NUCLEOTIDE SEQUENCE [LARGE SCALE GENOMIC DNA]</scope>
    <source>
        <strain evidence="2 3">MWH-C5</strain>
    </source>
</reference>
<evidence type="ECO:0000313" key="2">
    <source>
        <dbReference type="EMBL" id="PUE59283.1"/>
    </source>
</evidence>
<organism evidence="2 3">
    <name type="scientific">Limnohabitans curvus</name>
    <dbReference type="NCBI Taxonomy" id="323423"/>
    <lineage>
        <taxon>Bacteria</taxon>
        <taxon>Pseudomonadati</taxon>
        <taxon>Pseudomonadota</taxon>
        <taxon>Betaproteobacteria</taxon>
        <taxon>Burkholderiales</taxon>
        <taxon>Comamonadaceae</taxon>
        <taxon>Limnohabitans</taxon>
    </lineage>
</organism>
<protein>
    <recommendedName>
        <fullName evidence="1">DUF637 domain-containing protein</fullName>
    </recommendedName>
</protein>
<dbReference type="InterPro" id="IPR025157">
    <property type="entry name" value="Hemagglutinin_rpt"/>
</dbReference>
<dbReference type="Pfam" id="PF04830">
    <property type="entry name" value="DUF637"/>
    <property type="match status" value="1"/>
</dbReference>
<accession>A0A315END2</accession>
<proteinExistence type="predicted"/>
<dbReference type="Pfam" id="PF13332">
    <property type="entry name" value="Fil_haemagg_2"/>
    <property type="match status" value="1"/>
</dbReference>
<dbReference type="Proteomes" id="UP000251341">
    <property type="component" value="Unassembled WGS sequence"/>
</dbReference>
<dbReference type="GO" id="GO:0003824">
    <property type="term" value="F:catalytic activity"/>
    <property type="evidence" value="ECO:0007669"/>
    <property type="project" value="UniProtKB-ARBA"/>
</dbReference>
<comment type="caution">
    <text evidence="2">The sequence shown here is derived from an EMBL/GenBank/DDBJ whole genome shotgun (WGS) entry which is preliminary data.</text>
</comment>
<dbReference type="InterPro" id="IPR006915">
    <property type="entry name" value="DUF637_hemagglutn_put"/>
</dbReference>
<feature type="domain" description="DUF637" evidence="1">
    <location>
        <begin position="311"/>
        <end position="485"/>
    </location>
</feature>
<dbReference type="SUPFAM" id="SSF55166">
    <property type="entry name" value="Hedgehog/DD-peptidase"/>
    <property type="match status" value="1"/>
</dbReference>
<dbReference type="AlphaFoldDB" id="A0A315END2"/>
<dbReference type="InterPro" id="IPR009045">
    <property type="entry name" value="Zn_M74/Hedgehog-like"/>
</dbReference>
<evidence type="ECO:0000259" key="1">
    <source>
        <dbReference type="Pfam" id="PF04830"/>
    </source>
</evidence>
<dbReference type="Gene3D" id="3.30.1380.10">
    <property type="match status" value="1"/>
</dbReference>